<accession>A0A4P5PJA5</accession>
<name>A0A4P5PJA5_9ENTE</name>
<feature type="transmembrane region" description="Helical" evidence="1">
    <location>
        <begin position="133"/>
        <end position="154"/>
    </location>
</feature>
<sequence length="200" mass="23514">MAVKKRKGKEELVYLAKWEFINALLILFLYMALTSVVQMRFGQLEAFSAGQVSFLQLLPYQLNWVSFYPVLLLCILLLIGSFYWYNLLNRLQRKRALSKKQIGRLYSMLNLGVLGLFVLYIPLFLLIRTQTSLLEYAIALFIYLFSIIEYINYFHIRLSFYTKRALGLSVTKPLNILLRQEEGSPSLLAREIAFYKRKRT</sequence>
<keyword evidence="1" id="KW-0472">Membrane</keyword>
<reference evidence="3" key="1">
    <citation type="submission" date="2019-02" db="EMBL/GenBank/DDBJ databases">
        <title>Draft genome sequence of Enterococcus sp. Gos25-1.</title>
        <authorList>
            <person name="Tanaka N."/>
            <person name="Shiwa Y."/>
            <person name="Fujita N."/>
        </authorList>
    </citation>
    <scope>NUCLEOTIDE SEQUENCE [LARGE SCALE GENOMIC DNA]</scope>
    <source>
        <strain evidence="3">Gos25-1</strain>
    </source>
</reference>
<keyword evidence="3" id="KW-1185">Reference proteome</keyword>
<evidence type="ECO:0000313" key="3">
    <source>
        <dbReference type="Proteomes" id="UP000290567"/>
    </source>
</evidence>
<keyword evidence="1" id="KW-1133">Transmembrane helix</keyword>
<keyword evidence="1" id="KW-0812">Transmembrane</keyword>
<feature type="transmembrane region" description="Helical" evidence="1">
    <location>
        <begin position="12"/>
        <end position="33"/>
    </location>
</feature>
<evidence type="ECO:0000313" key="2">
    <source>
        <dbReference type="EMBL" id="GCF95672.1"/>
    </source>
</evidence>
<dbReference type="EMBL" id="BJCC01000036">
    <property type="protein sequence ID" value="GCF95672.1"/>
    <property type="molecule type" value="Genomic_DNA"/>
</dbReference>
<feature type="transmembrane region" description="Helical" evidence="1">
    <location>
        <begin position="105"/>
        <end position="127"/>
    </location>
</feature>
<gene>
    <name evidence="2" type="ORF">NRIC_35630</name>
</gene>
<dbReference type="OrthoDB" id="4826010at2"/>
<protein>
    <submittedName>
        <fullName evidence="2">Uncharacterized protein</fullName>
    </submittedName>
</protein>
<proteinExistence type="predicted"/>
<evidence type="ECO:0000256" key="1">
    <source>
        <dbReference type="SAM" id="Phobius"/>
    </source>
</evidence>
<dbReference type="AlphaFoldDB" id="A0A4P5PJA5"/>
<dbReference type="RefSeq" id="WP_146624047.1">
    <property type="nucleotide sequence ID" value="NZ_BJCC01000036.1"/>
</dbReference>
<dbReference type="Proteomes" id="UP000290567">
    <property type="component" value="Unassembled WGS sequence"/>
</dbReference>
<organism evidence="2 3">
    <name type="scientific">Enterococcus florum</name>
    <dbReference type="NCBI Taxonomy" id="2480627"/>
    <lineage>
        <taxon>Bacteria</taxon>
        <taxon>Bacillati</taxon>
        <taxon>Bacillota</taxon>
        <taxon>Bacilli</taxon>
        <taxon>Lactobacillales</taxon>
        <taxon>Enterococcaceae</taxon>
        <taxon>Enterococcus</taxon>
    </lineage>
</organism>
<comment type="caution">
    <text evidence="2">The sequence shown here is derived from an EMBL/GenBank/DDBJ whole genome shotgun (WGS) entry which is preliminary data.</text>
</comment>
<feature type="transmembrane region" description="Helical" evidence="1">
    <location>
        <begin position="65"/>
        <end position="85"/>
    </location>
</feature>